<evidence type="ECO:0000313" key="3">
    <source>
        <dbReference type="EMBL" id="TCL53431.1"/>
    </source>
</evidence>
<dbReference type="PROSITE" id="PS51736">
    <property type="entry name" value="RECOMBINASES_3"/>
    <property type="match status" value="1"/>
</dbReference>
<gene>
    <name evidence="3" type="ORF">EDD77_1346</name>
</gene>
<feature type="domain" description="Recombinase" evidence="2">
    <location>
        <begin position="169"/>
        <end position="296"/>
    </location>
</feature>
<dbReference type="CDD" id="cd00338">
    <property type="entry name" value="Ser_Recombinase"/>
    <property type="match status" value="1"/>
</dbReference>
<dbReference type="InterPro" id="IPR050639">
    <property type="entry name" value="SSR_resolvase"/>
</dbReference>
<dbReference type="STRING" id="1650663.GCA_001486665_00814"/>
<dbReference type="GO" id="GO:0000150">
    <property type="term" value="F:DNA strand exchange activity"/>
    <property type="evidence" value="ECO:0007669"/>
    <property type="project" value="InterPro"/>
</dbReference>
<dbReference type="SUPFAM" id="SSF53041">
    <property type="entry name" value="Resolvase-like"/>
    <property type="match status" value="1"/>
</dbReference>
<dbReference type="EMBL" id="SLUM01000034">
    <property type="protein sequence ID" value="TCL53431.1"/>
    <property type="molecule type" value="Genomic_DNA"/>
</dbReference>
<dbReference type="RefSeq" id="WP_058963319.1">
    <property type="nucleotide sequence ID" value="NZ_CABKVM010000014.1"/>
</dbReference>
<dbReference type="Pfam" id="PF07508">
    <property type="entry name" value="Recombinase"/>
    <property type="match status" value="1"/>
</dbReference>
<evidence type="ECO:0000259" key="1">
    <source>
        <dbReference type="PROSITE" id="PS51736"/>
    </source>
</evidence>
<accession>A0A4R1QL44</accession>
<reference evidence="3 4" key="1">
    <citation type="submission" date="2019-03" db="EMBL/GenBank/DDBJ databases">
        <title>Genomic Encyclopedia of Type Strains, Phase IV (KMG-IV): sequencing the most valuable type-strain genomes for metagenomic binning, comparative biology and taxonomic classification.</title>
        <authorList>
            <person name="Goeker M."/>
        </authorList>
    </citation>
    <scope>NUCLEOTIDE SEQUENCE [LARGE SCALE GENOMIC DNA]</scope>
    <source>
        <strain evidence="3 4">DSM 100451</strain>
    </source>
</reference>
<protein>
    <submittedName>
        <fullName evidence="3">DNA invertase Pin-like site-specific DNA recombinase</fullName>
    </submittedName>
</protein>
<name>A0A4R1QL44_9FIRM</name>
<evidence type="ECO:0000313" key="4">
    <source>
        <dbReference type="Proteomes" id="UP000295184"/>
    </source>
</evidence>
<dbReference type="InterPro" id="IPR036162">
    <property type="entry name" value="Resolvase-like_N_sf"/>
</dbReference>
<dbReference type="Pfam" id="PF00239">
    <property type="entry name" value="Resolvase"/>
    <property type="match status" value="1"/>
</dbReference>
<organism evidence="3 4">
    <name type="scientific">Allofournierella massiliensis</name>
    <dbReference type="NCBI Taxonomy" id="1650663"/>
    <lineage>
        <taxon>Bacteria</taxon>
        <taxon>Bacillati</taxon>
        <taxon>Bacillota</taxon>
        <taxon>Clostridia</taxon>
        <taxon>Eubacteriales</taxon>
        <taxon>Oscillospiraceae</taxon>
        <taxon>Allofournierella</taxon>
    </lineage>
</organism>
<dbReference type="AlphaFoldDB" id="A0A4R1QL44"/>
<dbReference type="SMART" id="SM00857">
    <property type="entry name" value="Resolvase"/>
    <property type="match status" value="1"/>
</dbReference>
<dbReference type="InterPro" id="IPR011109">
    <property type="entry name" value="DNA_bind_recombinase_dom"/>
</dbReference>
<dbReference type="Proteomes" id="UP000295184">
    <property type="component" value="Unassembled WGS sequence"/>
</dbReference>
<evidence type="ECO:0000259" key="2">
    <source>
        <dbReference type="PROSITE" id="PS51737"/>
    </source>
</evidence>
<dbReference type="Gene3D" id="3.90.1750.20">
    <property type="entry name" value="Putative Large Serine Recombinase, Chain B, Domain 2"/>
    <property type="match status" value="1"/>
</dbReference>
<proteinExistence type="predicted"/>
<feature type="domain" description="Resolvase/invertase-type recombinase catalytic" evidence="1">
    <location>
        <begin position="13"/>
        <end position="161"/>
    </location>
</feature>
<dbReference type="OrthoDB" id="9769353at2"/>
<comment type="caution">
    <text evidence="3">The sequence shown here is derived from an EMBL/GenBank/DDBJ whole genome shotgun (WGS) entry which is preliminary data.</text>
</comment>
<dbReference type="InterPro" id="IPR006119">
    <property type="entry name" value="Resolv_N"/>
</dbReference>
<dbReference type="InterPro" id="IPR038109">
    <property type="entry name" value="DNA_bind_recomb_sf"/>
</dbReference>
<dbReference type="PROSITE" id="PS51737">
    <property type="entry name" value="RECOMBINASE_DNA_BIND"/>
    <property type="match status" value="1"/>
</dbReference>
<dbReference type="GO" id="GO:0003677">
    <property type="term" value="F:DNA binding"/>
    <property type="evidence" value="ECO:0007669"/>
    <property type="project" value="InterPro"/>
</dbReference>
<dbReference type="Gene3D" id="3.40.50.1390">
    <property type="entry name" value="Resolvase, N-terminal catalytic domain"/>
    <property type="match status" value="1"/>
</dbReference>
<dbReference type="PANTHER" id="PTHR30461">
    <property type="entry name" value="DNA-INVERTASE FROM LAMBDOID PROPHAGE"/>
    <property type="match status" value="1"/>
</dbReference>
<sequence length="638" mass="73044">MNNIKQDRARPRKVVFYGRVSTEHEAQISALDNQMEWYQELASSHPNWTVVDQYVDEGITGTQAKKRPSFLRMIEDAKSGKFDLIVTREVCRFARNTVDTLSYTRELAKLGVEVYFAADGIWTMDNDGELRLSLMATLAQEESRKISERVLAGQRMSREKKVLYGNGNILGYDLDKANNTYVINEEQAETVRMIFEQYATGDGLTKVAKTLMEKGRKDGAGHVNWDASKVTRVLRKATYMGYCVYNRSRTVDYLEHRRVNNTDEDTYVMVKGDFPAIIDEELWYKCNAIRKGRTRHLLDENGKPRRYGGTIAKNVWVTKLVCSCGAKFRRCLWQTKADGTQTWGFECYRHTKRSLQFLQQHGLPEGLCDLKDFPEWKLELMAVKIFEAVWGSRREAVLEACRMLSACYQRETADPAKLNALDKRIDGLNEKLNNLILMKASNQITLKQFLEQSNEISAQQSRATREREELLARESQDGGLDIDAIEASLCEAVTFTDGKVSEWFIQTFVKKVVPMDGTRFAWVLDLAPQPQTVFCEATGRKEYPRISLESNLFPGAWPDIQDEPPDRPFLLDREGNPNGDISAAELEQGRQPSRTPGSNPIGLMQMTLHFEDAHAFQKARNCVVKPSRWHDIDLEVYL</sequence>
<dbReference type="PANTHER" id="PTHR30461:SF23">
    <property type="entry name" value="DNA RECOMBINASE-RELATED"/>
    <property type="match status" value="1"/>
</dbReference>